<name>A0AA37HLD4_9HYPH</name>
<comment type="caution">
    <text evidence="1">The sequence shown here is derived from an EMBL/GenBank/DDBJ whole genome shotgun (WGS) entry which is preliminary data.</text>
</comment>
<evidence type="ECO:0000313" key="2">
    <source>
        <dbReference type="Proteomes" id="UP001055108"/>
    </source>
</evidence>
<reference evidence="1" key="1">
    <citation type="journal article" date="2016" name="Front. Microbiol.">
        <title>Genome Sequence of the Piezophilic, Mesophilic Sulfate-Reducing Bacterium Desulfovibrio indicus J2T.</title>
        <authorList>
            <person name="Cao J."/>
            <person name="Maignien L."/>
            <person name="Shao Z."/>
            <person name="Alain K."/>
            <person name="Jebbar M."/>
        </authorList>
    </citation>
    <scope>NUCLEOTIDE SEQUENCE</scope>
    <source>
        <strain evidence="1">NBRC 103626</strain>
    </source>
</reference>
<dbReference type="Proteomes" id="UP001055108">
    <property type="component" value="Unassembled WGS sequence"/>
</dbReference>
<protein>
    <submittedName>
        <fullName evidence="1">Uncharacterized protein</fullName>
    </submittedName>
</protein>
<dbReference type="EMBL" id="BPQM01000025">
    <property type="protein sequence ID" value="GJD77914.1"/>
    <property type="molecule type" value="Genomic_DNA"/>
</dbReference>
<gene>
    <name evidence="1" type="ORF">NBEOAGPD_1126</name>
</gene>
<proteinExistence type="predicted"/>
<dbReference type="RefSeq" id="WP_238301643.1">
    <property type="nucleotide sequence ID" value="NZ_BPQM01000025.1"/>
</dbReference>
<sequence length="72" mass="7683">MHGLVVDEGASEAERIAAAYACAAGGDTWAALVRAVSDALADLAEAERRSLRRDRLISRGYVRARPIDRGDA</sequence>
<evidence type="ECO:0000313" key="1">
    <source>
        <dbReference type="EMBL" id="GJD77914.1"/>
    </source>
</evidence>
<keyword evidence="2" id="KW-1185">Reference proteome</keyword>
<dbReference type="AlphaFoldDB" id="A0AA37HLD4"/>
<organism evidence="1 2">
    <name type="scientific">Methylobacterium gregans</name>
    <dbReference type="NCBI Taxonomy" id="374424"/>
    <lineage>
        <taxon>Bacteria</taxon>
        <taxon>Pseudomonadati</taxon>
        <taxon>Pseudomonadota</taxon>
        <taxon>Alphaproteobacteria</taxon>
        <taxon>Hyphomicrobiales</taxon>
        <taxon>Methylobacteriaceae</taxon>
        <taxon>Methylobacterium</taxon>
    </lineage>
</organism>
<reference evidence="1" key="2">
    <citation type="submission" date="2021-08" db="EMBL/GenBank/DDBJ databases">
        <authorList>
            <person name="Tani A."/>
            <person name="Ola A."/>
            <person name="Ogura Y."/>
            <person name="Katsura K."/>
            <person name="Hayashi T."/>
        </authorList>
    </citation>
    <scope>NUCLEOTIDE SEQUENCE</scope>
    <source>
        <strain evidence="1">NBRC 103626</strain>
    </source>
</reference>
<accession>A0AA37HLD4</accession>